<accession>A0ABN2A822</accession>
<dbReference type="PANTHER" id="PTHR42978:SF3">
    <property type="entry name" value="BLR3078 PROTEIN"/>
    <property type="match status" value="1"/>
</dbReference>
<evidence type="ECO:0000256" key="4">
    <source>
        <dbReference type="ARBA" id="ARBA00022833"/>
    </source>
</evidence>
<gene>
    <name evidence="6" type="ORF">GCM10009788_16660</name>
</gene>
<evidence type="ECO:0000259" key="5">
    <source>
        <dbReference type="SMART" id="SM00849"/>
    </source>
</evidence>
<evidence type="ECO:0000313" key="6">
    <source>
        <dbReference type="EMBL" id="GAA1512779.1"/>
    </source>
</evidence>
<keyword evidence="4" id="KW-0862">Zinc</keyword>
<proteinExistence type="inferred from homology"/>
<dbReference type="InterPro" id="IPR001279">
    <property type="entry name" value="Metallo-B-lactamas"/>
</dbReference>
<dbReference type="SUPFAM" id="SSF56281">
    <property type="entry name" value="Metallo-hydrolase/oxidoreductase"/>
    <property type="match status" value="1"/>
</dbReference>
<dbReference type="EMBL" id="BAAAOR010000014">
    <property type="protein sequence ID" value="GAA1512779.1"/>
    <property type="molecule type" value="Genomic_DNA"/>
</dbReference>
<keyword evidence="3" id="KW-0378">Hydrolase</keyword>
<dbReference type="RefSeq" id="WP_181410603.1">
    <property type="nucleotide sequence ID" value="NZ_BAAAOR010000014.1"/>
</dbReference>
<evidence type="ECO:0000256" key="1">
    <source>
        <dbReference type="ARBA" id="ARBA00007749"/>
    </source>
</evidence>
<protein>
    <submittedName>
        <fullName evidence="6">MBL fold metallo-hydrolase</fullName>
    </submittedName>
</protein>
<keyword evidence="7" id="KW-1185">Reference proteome</keyword>
<dbReference type="Gene3D" id="3.60.15.10">
    <property type="entry name" value="Ribonuclease Z/Hydroxyacylglutathione hydrolase-like"/>
    <property type="match status" value="1"/>
</dbReference>
<dbReference type="CDD" id="cd07742">
    <property type="entry name" value="metallo-hydrolase-like_MBL-fold"/>
    <property type="match status" value="1"/>
</dbReference>
<evidence type="ECO:0000313" key="7">
    <source>
        <dbReference type="Proteomes" id="UP001500842"/>
    </source>
</evidence>
<dbReference type="InterPro" id="IPR036866">
    <property type="entry name" value="RibonucZ/Hydroxyglut_hydro"/>
</dbReference>
<sequence>MRISHLNCATMRPALAPTMVAHVLLLERPDGLALVDTGFGTGDLADRRRLGRPFLTTVRPALDPGETALAQVRARGHDPADVTDIVLTHLDLDHAGGIGDFPNARVHVHATEHAAATRPSLRERARYVAGQWAHSPQWTLHEEGGDDWYGFASVTALGDDVVVIPLHGHTRGHAGVAVRRDDGHWLLHAGDALFHGGQLQDPPTCPVSLAAFQRLMAVDNRQRVANLERLQDLARGTDEVTVICAHDKAQYDELAAHAAG</sequence>
<reference evidence="6 7" key="1">
    <citation type="journal article" date="2019" name="Int. J. Syst. Evol. Microbiol.">
        <title>The Global Catalogue of Microorganisms (GCM) 10K type strain sequencing project: providing services to taxonomists for standard genome sequencing and annotation.</title>
        <authorList>
            <consortium name="The Broad Institute Genomics Platform"/>
            <consortium name="The Broad Institute Genome Sequencing Center for Infectious Disease"/>
            <person name="Wu L."/>
            <person name="Ma J."/>
        </authorList>
    </citation>
    <scope>NUCLEOTIDE SEQUENCE [LARGE SCALE GENOMIC DNA]</scope>
    <source>
        <strain evidence="6 7">JCM 14942</strain>
    </source>
</reference>
<comment type="similarity">
    <text evidence="1">Belongs to the metallo-beta-lactamase superfamily.</text>
</comment>
<organism evidence="6 7">
    <name type="scientific">Nocardioides humi</name>
    <dbReference type="NCBI Taxonomy" id="449461"/>
    <lineage>
        <taxon>Bacteria</taxon>
        <taxon>Bacillati</taxon>
        <taxon>Actinomycetota</taxon>
        <taxon>Actinomycetes</taxon>
        <taxon>Propionibacteriales</taxon>
        <taxon>Nocardioidaceae</taxon>
        <taxon>Nocardioides</taxon>
    </lineage>
</organism>
<dbReference type="InterPro" id="IPR051013">
    <property type="entry name" value="MBL_superfamily_lactonases"/>
</dbReference>
<comment type="caution">
    <text evidence="6">The sequence shown here is derived from an EMBL/GenBank/DDBJ whole genome shotgun (WGS) entry which is preliminary data.</text>
</comment>
<feature type="domain" description="Metallo-beta-lactamase" evidence="5">
    <location>
        <begin position="20"/>
        <end position="246"/>
    </location>
</feature>
<keyword evidence="2" id="KW-0479">Metal-binding</keyword>
<evidence type="ECO:0000256" key="2">
    <source>
        <dbReference type="ARBA" id="ARBA00022723"/>
    </source>
</evidence>
<name>A0ABN2A822_9ACTN</name>
<dbReference type="Pfam" id="PF00753">
    <property type="entry name" value="Lactamase_B"/>
    <property type="match status" value="1"/>
</dbReference>
<dbReference type="SMART" id="SM00849">
    <property type="entry name" value="Lactamase_B"/>
    <property type="match status" value="1"/>
</dbReference>
<dbReference type="PANTHER" id="PTHR42978">
    <property type="entry name" value="QUORUM-QUENCHING LACTONASE YTNP-RELATED-RELATED"/>
    <property type="match status" value="1"/>
</dbReference>
<evidence type="ECO:0000256" key="3">
    <source>
        <dbReference type="ARBA" id="ARBA00022801"/>
    </source>
</evidence>
<dbReference type="Proteomes" id="UP001500842">
    <property type="component" value="Unassembled WGS sequence"/>
</dbReference>